<feature type="compositionally biased region" description="Low complexity" evidence="1">
    <location>
        <begin position="31"/>
        <end position="51"/>
    </location>
</feature>
<dbReference type="EMBL" id="VFQX01000009">
    <property type="protein sequence ID" value="KAF0982298.1"/>
    <property type="molecule type" value="Genomic_DNA"/>
</dbReference>
<gene>
    <name evidence="2" type="ORF">FDP41_011228</name>
</gene>
<dbReference type="OMA" id="EPATIIK"/>
<feature type="compositionally biased region" description="Basic residues" evidence="1">
    <location>
        <begin position="280"/>
        <end position="293"/>
    </location>
</feature>
<feature type="compositionally biased region" description="Polar residues" evidence="1">
    <location>
        <begin position="52"/>
        <end position="62"/>
    </location>
</feature>
<keyword evidence="3" id="KW-1185">Reference proteome</keyword>
<dbReference type="OrthoDB" id="10474276at2759"/>
<name>A0A6A5C9A7_NAEFO</name>
<organism evidence="2 3">
    <name type="scientific">Naegleria fowleri</name>
    <name type="common">Brain eating amoeba</name>
    <dbReference type="NCBI Taxonomy" id="5763"/>
    <lineage>
        <taxon>Eukaryota</taxon>
        <taxon>Discoba</taxon>
        <taxon>Heterolobosea</taxon>
        <taxon>Tetramitia</taxon>
        <taxon>Eutetramitia</taxon>
        <taxon>Vahlkampfiidae</taxon>
        <taxon>Naegleria</taxon>
    </lineage>
</organism>
<protein>
    <submittedName>
        <fullName evidence="2">Uncharacterized protein</fullName>
    </submittedName>
</protein>
<feature type="compositionally biased region" description="Low complexity" evidence="1">
    <location>
        <begin position="115"/>
        <end position="151"/>
    </location>
</feature>
<feature type="compositionally biased region" description="Low complexity" evidence="1">
    <location>
        <begin position="205"/>
        <end position="226"/>
    </location>
</feature>
<feature type="region of interest" description="Disordered" evidence="1">
    <location>
        <begin position="1"/>
        <end position="293"/>
    </location>
</feature>
<proteinExistence type="predicted"/>
<feature type="compositionally biased region" description="Polar residues" evidence="1">
    <location>
        <begin position="71"/>
        <end position="93"/>
    </location>
</feature>
<sequence length="339" mass="36463">MSNPPNTTVSSAQQPISPRPLKKAFSPKRPITPSTPTNLTPTTPSKAATTSVGSIPSATVPSDSVAAVIQGVSQPTTKPTIESTSPSRVSNNEKQQPSTPSKPSTSALQGKSIESKPNSSSFNKNSEAQSNSQTSTHSNASSSSRSPSQSNVKHSLKSSPSVSGKRKRASTDPATASHDSLHGSLKNEVARNRSDKLSNVLGGATSMAPSSVSNTSSTPSNSTASTETKRRKSKKIIDDEEEEESFEPAQKKKSTTHEDKTGDSYSAIRSAITHKDKEVRHHQRKTNSIKKHFISVDKPELSETSFPDSDLQPESSIVLFSQEMYLKTIYQIIKERKKF</sequence>
<evidence type="ECO:0000256" key="1">
    <source>
        <dbReference type="SAM" id="MobiDB-lite"/>
    </source>
</evidence>
<dbReference type="VEuPathDB" id="AmoebaDB:NF0085650"/>
<feature type="compositionally biased region" description="Polar residues" evidence="1">
    <location>
        <begin position="1"/>
        <end position="16"/>
    </location>
</feature>
<reference evidence="2 3" key="1">
    <citation type="journal article" date="2019" name="Sci. Rep.">
        <title>Nanopore sequencing improves the draft genome of the human pathogenic amoeba Naegleria fowleri.</title>
        <authorList>
            <person name="Liechti N."/>
            <person name="Schurch N."/>
            <person name="Bruggmann R."/>
            <person name="Wittwer M."/>
        </authorList>
    </citation>
    <scope>NUCLEOTIDE SEQUENCE [LARGE SCALE GENOMIC DNA]</scope>
    <source>
        <strain evidence="2 3">ATCC 30894</strain>
    </source>
</reference>
<evidence type="ECO:0000313" key="2">
    <source>
        <dbReference type="EMBL" id="KAF0982298.1"/>
    </source>
</evidence>
<accession>A0A6A5C9A7</accession>
<dbReference type="GeneID" id="68118443"/>
<comment type="caution">
    <text evidence="2">The sequence shown here is derived from an EMBL/GenBank/DDBJ whole genome shotgun (WGS) entry which is preliminary data.</text>
</comment>
<dbReference type="VEuPathDB" id="AmoebaDB:NfTy_020600"/>
<dbReference type="Proteomes" id="UP000444721">
    <property type="component" value="Unassembled WGS sequence"/>
</dbReference>
<evidence type="ECO:0000313" key="3">
    <source>
        <dbReference type="Proteomes" id="UP000444721"/>
    </source>
</evidence>
<feature type="compositionally biased region" description="Low complexity" evidence="1">
    <location>
        <begin position="94"/>
        <end position="106"/>
    </location>
</feature>
<dbReference type="VEuPathDB" id="AmoebaDB:FDP41_011228"/>
<dbReference type="AlphaFoldDB" id="A0A6A5C9A7"/>
<dbReference type="RefSeq" id="XP_044567011.1">
    <property type="nucleotide sequence ID" value="XM_044701613.1"/>
</dbReference>